<accession>A0A0F7KD15</accession>
<evidence type="ECO:0000313" key="2">
    <source>
        <dbReference type="EMBL" id="AKH39336.1"/>
    </source>
</evidence>
<sequence>MLTAHGIAFSITYTRALHIGDDSIANLCRVGLARLHSACVAASGSDRLQVATHHPCQFVCIKVLMDSFMVDEQFIF</sequence>
<evidence type="ECO:0000313" key="1">
    <source>
        <dbReference type="EMBL" id="AKH36577.1"/>
    </source>
</evidence>
<reference evidence="1 3" key="2">
    <citation type="journal article" date="2016" name="Genome Announc.">
        <title>Genome Sequence of Nitrosomonas communis Strain Nm2, a Mesophilic Ammonia-Oxidizing Bacterium Isolated from Mediterranean Soil.</title>
        <authorList>
            <person name="Kozlowski J.A."/>
            <person name="Kits K.D."/>
            <person name="Stein L.Y."/>
        </authorList>
    </citation>
    <scope>NUCLEOTIDE SEQUENCE [LARGE SCALE GENOMIC DNA]</scope>
    <source>
        <strain evidence="1 3">Nm2</strain>
    </source>
</reference>
<dbReference type="KEGG" id="nco:AAW31_00060"/>
<name>A0A0F7KD15_9PROT</name>
<protein>
    <submittedName>
        <fullName evidence="1">Uncharacterized protein</fullName>
    </submittedName>
</protein>
<dbReference type="EMBL" id="CP011451">
    <property type="protein sequence ID" value="AKH36577.1"/>
    <property type="molecule type" value="Genomic_DNA"/>
</dbReference>
<dbReference type="AlphaFoldDB" id="A0A0F7KD15"/>
<proteinExistence type="predicted"/>
<reference evidence="3" key="1">
    <citation type="submission" date="2015-05" db="EMBL/GenBank/DDBJ databases">
        <title>Draft genome of Nitrosomonas communis strain Nm2.</title>
        <authorList>
            <person name="Kozlowski J.A."/>
            <person name="Kits K.D."/>
            <person name="Stein L.Y."/>
        </authorList>
    </citation>
    <scope>NUCLEOTIDE SEQUENCE [LARGE SCALE GENOMIC DNA]</scope>
    <source>
        <strain evidence="3">Nm2</strain>
    </source>
</reference>
<dbReference type="KEGG" id="nco:AAW31_18390"/>
<dbReference type="PATRIC" id="fig|44574.3.peg.13"/>
<dbReference type="RefSeq" id="WP_046848681.1">
    <property type="nucleotide sequence ID" value="NZ_CBDIPD010000010.1"/>
</dbReference>
<organism evidence="1 3">
    <name type="scientific">Nitrosomonas communis</name>
    <dbReference type="NCBI Taxonomy" id="44574"/>
    <lineage>
        <taxon>Bacteria</taxon>
        <taxon>Pseudomonadati</taxon>
        <taxon>Pseudomonadota</taxon>
        <taxon>Betaproteobacteria</taxon>
        <taxon>Nitrosomonadales</taxon>
        <taxon>Nitrosomonadaceae</taxon>
        <taxon>Nitrosomonas</taxon>
    </lineage>
</organism>
<dbReference type="Proteomes" id="UP000034156">
    <property type="component" value="Chromosome"/>
</dbReference>
<dbReference type="EMBL" id="CP011451">
    <property type="protein sequence ID" value="AKH39336.1"/>
    <property type="molecule type" value="Genomic_DNA"/>
</dbReference>
<keyword evidence="3" id="KW-1185">Reference proteome</keyword>
<evidence type="ECO:0000313" key="3">
    <source>
        <dbReference type="Proteomes" id="UP000034156"/>
    </source>
</evidence>
<gene>
    <name evidence="1" type="ORF">AAW31_00060</name>
    <name evidence="2" type="ORF">AAW31_18390</name>
</gene>